<evidence type="ECO:0000259" key="1">
    <source>
        <dbReference type="PROSITE" id="PS50006"/>
    </source>
</evidence>
<feature type="domain" description="FHA" evidence="1">
    <location>
        <begin position="28"/>
        <end position="78"/>
    </location>
</feature>
<dbReference type="CDD" id="cd00060">
    <property type="entry name" value="FHA"/>
    <property type="match status" value="1"/>
</dbReference>
<reference evidence="2 3" key="1">
    <citation type="submission" date="2017-03" db="EMBL/GenBank/DDBJ databases">
        <title>Complete genome sequence of the novel DNRA strain Pseudomonas sp. S-6-2 isolated from Chinese polluted river sediment. Journal of Biotechnology.</title>
        <authorList>
            <person name="Li J."/>
            <person name="Xiang F."/>
            <person name="Wang L."/>
            <person name="Xi L."/>
            <person name="Liu J."/>
        </authorList>
    </citation>
    <scope>NUCLEOTIDE SEQUENCE [LARGE SCALE GENOMIC DNA]</scope>
    <source>
        <strain evidence="2 3">S-6-2</strain>
    </source>
</reference>
<dbReference type="EMBL" id="CP020100">
    <property type="protein sequence ID" value="AQZ95369.1"/>
    <property type="molecule type" value="Genomic_DNA"/>
</dbReference>
<protein>
    <recommendedName>
        <fullName evidence="1">FHA domain-containing protein</fullName>
    </recommendedName>
</protein>
<dbReference type="Proteomes" id="UP000243488">
    <property type="component" value="Chromosome"/>
</dbReference>
<dbReference type="STRING" id="1931241.BVH74_11675"/>
<dbReference type="Pfam" id="PF20232">
    <property type="entry name" value="T6SS_FHA_C"/>
    <property type="match status" value="1"/>
</dbReference>
<name>A0A1V0B621_9GAMM</name>
<dbReference type="InterPro" id="IPR017735">
    <property type="entry name" value="T6SS_FHA"/>
</dbReference>
<dbReference type="SUPFAM" id="SSF49879">
    <property type="entry name" value="SMAD/FHA domain"/>
    <property type="match status" value="1"/>
</dbReference>
<proteinExistence type="predicted"/>
<evidence type="ECO:0000313" key="3">
    <source>
        <dbReference type="Proteomes" id="UP000243488"/>
    </source>
</evidence>
<dbReference type="RefSeq" id="WP_080050237.1">
    <property type="nucleotide sequence ID" value="NZ_CP020100.1"/>
</dbReference>
<dbReference type="NCBIfam" id="TIGR03354">
    <property type="entry name" value="VI_FHA"/>
    <property type="match status" value="1"/>
</dbReference>
<dbReference type="InterPro" id="IPR008984">
    <property type="entry name" value="SMAD_FHA_dom_sf"/>
</dbReference>
<gene>
    <name evidence="2" type="ORF">BVH74_11675</name>
</gene>
<dbReference type="InterPro" id="IPR000253">
    <property type="entry name" value="FHA_dom"/>
</dbReference>
<accession>A0A1V0B621</accession>
<dbReference type="AlphaFoldDB" id="A0A1V0B621"/>
<dbReference type="Gene3D" id="2.60.200.20">
    <property type="match status" value="1"/>
</dbReference>
<dbReference type="SMART" id="SM00240">
    <property type="entry name" value="FHA"/>
    <property type="match status" value="1"/>
</dbReference>
<organism evidence="2 3">
    <name type="scientific">Halopseudomonas phragmitis</name>
    <dbReference type="NCBI Taxonomy" id="1931241"/>
    <lineage>
        <taxon>Bacteria</taxon>
        <taxon>Pseudomonadati</taxon>
        <taxon>Pseudomonadota</taxon>
        <taxon>Gammaproteobacteria</taxon>
        <taxon>Pseudomonadales</taxon>
        <taxon>Pseudomonadaceae</taxon>
        <taxon>Halopseudomonas</taxon>
    </lineage>
</organism>
<dbReference type="Pfam" id="PF00498">
    <property type="entry name" value="FHA"/>
    <property type="match status" value="1"/>
</dbReference>
<dbReference type="PROSITE" id="PS50006">
    <property type="entry name" value="FHA_DOMAIN"/>
    <property type="match status" value="1"/>
</dbReference>
<sequence length="399" mass="43907">MELVFDMVSAPQQIPGMAATKTFKHAGGIIGRSESCDWVIPDRNRVISGKHALVSYDNGAFFLTDTSSNGIHLKDSGMPLAKGQPVRVEHGNVFCLGDFEIRARLIQNPAEFETGLHHSQPTGSIIPDDAFLDLDPLNALDQQEQRHYQPEDELSLLAPQPEAVPLQPHDYARIDTETLPVPELVPPPPPPAEPAPVVREALPSTFWAKYEQALGVSLDGLSEDQREALAIAAAGLLKQSIGNLQQTLKTRSELKAEMRLAQTTVQTSGNNPIKHTADSSEALTALLRQQEPGKMPAAHAVSRAFRDLQAHQVALSAASRSAVKAMFEHLSPEQLTLRFERESKSLLNTAGGRWRAYTKLYLAMQSNDDWSKRLFARDFATAYEEQIRLIATLNTDIQG</sequence>
<keyword evidence="3" id="KW-1185">Reference proteome</keyword>
<dbReference type="KEGG" id="ppha:BVH74_11675"/>
<dbReference type="InterPro" id="IPR046883">
    <property type="entry name" value="T6SS_FHA_C"/>
</dbReference>
<evidence type="ECO:0000313" key="2">
    <source>
        <dbReference type="EMBL" id="AQZ95369.1"/>
    </source>
</evidence>